<feature type="transmembrane region" description="Helical" evidence="2">
    <location>
        <begin position="651"/>
        <end position="670"/>
    </location>
</feature>
<dbReference type="InterPro" id="IPR000225">
    <property type="entry name" value="Armadillo"/>
</dbReference>
<keyword evidence="2" id="KW-0472">Membrane</keyword>
<feature type="transmembrane region" description="Helical" evidence="2">
    <location>
        <begin position="533"/>
        <end position="551"/>
    </location>
</feature>
<feature type="region of interest" description="Disordered" evidence="1">
    <location>
        <begin position="436"/>
        <end position="461"/>
    </location>
</feature>
<organism evidence="4 5">
    <name type="scientific">Triparma laevis f. longispina</name>
    <dbReference type="NCBI Taxonomy" id="1714387"/>
    <lineage>
        <taxon>Eukaryota</taxon>
        <taxon>Sar</taxon>
        <taxon>Stramenopiles</taxon>
        <taxon>Ochrophyta</taxon>
        <taxon>Bolidophyceae</taxon>
        <taxon>Parmales</taxon>
        <taxon>Triparmaceae</taxon>
        <taxon>Triparma</taxon>
    </lineage>
</organism>
<dbReference type="Pfam" id="PF00514">
    <property type="entry name" value="Arm"/>
    <property type="match status" value="1"/>
</dbReference>
<dbReference type="InterPro" id="IPR016024">
    <property type="entry name" value="ARM-type_fold"/>
</dbReference>
<evidence type="ECO:0000259" key="3">
    <source>
        <dbReference type="PROSITE" id="PS50003"/>
    </source>
</evidence>
<evidence type="ECO:0000313" key="4">
    <source>
        <dbReference type="EMBL" id="GMI17087.1"/>
    </source>
</evidence>
<reference evidence="5" key="1">
    <citation type="journal article" date="2023" name="Commun. Biol.">
        <title>Genome analysis of Parmales, the sister group of diatoms, reveals the evolutionary specialization of diatoms from phago-mixotrophs to photoautotrophs.</title>
        <authorList>
            <person name="Ban H."/>
            <person name="Sato S."/>
            <person name="Yoshikawa S."/>
            <person name="Yamada K."/>
            <person name="Nakamura Y."/>
            <person name="Ichinomiya M."/>
            <person name="Sato N."/>
            <person name="Blanc-Mathieu R."/>
            <person name="Endo H."/>
            <person name="Kuwata A."/>
            <person name="Ogata H."/>
        </authorList>
    </citation>
    <scope>NUCLEOTIDE SEQUENCE [LARGE SCALE GENOMIC DNA]</scope>
    <source>
        <strain evidence="5">NIES 3700</strain>
    </source>
</reference>
<protein>
    <recommendedName>
        <fullName evidence="3">PH domain-containing protein</fullName>
    </recommendedName>
</protein>
<dbReference type="EMBL" id="BRXW01000275">
    <property type="protein sequence ID" value="GMI17087.1"/>
    <property type="molecule type" value="Genomic_DNA"/>
</dbReference>
<feature type="transmembrane region" description="Helical" evidence="2">
    <location>
        <begin position="777"/>
        <end position="801"/>
    </location>
</feature>
<dbReference type="Gene3D" id="1.25.10.10">
    <property type="entry name" value="Leucine-rich Repeat Variant"/>
    <property type="match status" value="1"/>
</dbReference>
<dbReference type="InterPro" id="IPR011989">
    <property type="entry name" value="ARM-like"/>
</dbReference>
<feature type="domain" description="PH" evidence="3">
    <location>
        <begin position="163"/>
        <end position="203"/>
    </location>
</feature>
<feature type="transmembrane region" description="Helical" evidence="2">
    <location>
        <begin position="813"/>
        <end position="839"/>
    </location>
</feature>
<feature type="region of interest" description="Disordered" evidence="1">
    <location>
        <begin position="311"/>
        <end position="358"/>
    </location>
</feature>
<comment type="caution">
    <text evidence="4">The sequence shown here is derived from an EMBL/GenBank/DDBJ whole genome shotgun (WGS) entry which is preliminary data.</text>
</comment>
<name>A0A9W7KYZ9_9STRA</name>
<dbReference type="SUPFAM" id="SSF48371">
    <property type="entry name" value="ARM repeat"/>
    <property type="match status" value="1"/>
</dbReference>
<keyword evidence="5" id="KW-1185">Reference proteome</keyword>
<feature type="transmembrane region" description="Helical" evidence="2">
    <location>
        <begin position="690"/>
        <end position="708"/>
    </location>
</feature>
<keyword evidence="2" id="KW-0812">Transmembrane</keyword>
<feature type="compositionally biased region" description="Polar residues" evidence="1">
    <location>
        <begin position="452"/>
        <end position="461"/>
    </location>
</feature>
<feature type="region of interest" description="Disordered" evidence="1">
    <location>
        <begin position="224"/>
        <end position="262"/>
    </location>
</feature>
<feature type="transmembrane region" description="Helical" evidence="2">
    <location>
        <begin position="845"/>
        <end position="863"/>
    </location>
</feature>
<feature type="transmembrane region" description="Helical" evidence="2">
    <location>
        <begin position="563"/>
        <end position="587"/>
    </location>
</feature>
<evidence type="ECO:0000256" key="1">
    <source>
        <dbReference type="SAM" id="MobiDB-lite"/>
    </source>
</evidence>
<feature type="compositionally biased region" description="Polar residues" evidence="1">
    <location>
        <begin position="232"/>
        <end position="246"/>
    </location>
</feature>
<accession>A0A9W7KYZ9</accession>
<dbReference type="Proteomes" id="UP001165122">
    <property type="component" value="Unassembled WGS sequence"/>
</dbReference>
<sequence>MSTFEFVERTNNSSLKASESAILRGHEVAKLTGTLLVLSLPANAPDTSSAHIAHGMAVPPGGSTPSTGASWVETQFDVFHTKLTMHDVIPDAPSAKVSTYHNPPKPHGHPHHPRHGVPMIRRDFVFATTPVELSMVGSSNPPIIQNIVGKIQFDGQTADDLMFKMTWTNQEYASAQARGVLYLRAANRAERDDWIKSITEAMFMAENVSANFADFRRMRVASAVTRDRRASATKSSSQLSVQNSMHSPPPPPNSSFIENGEGGPEGVSVALLKARETYRLQQEHLRKVYGSSIGGGSTSLESSLEGLRKAEGLGETQYSSTIIRSDESESSIVMDRDSDETSSLAQQENRAQRMRKQRSASIFKAYGEESDDEGEDGDEVSVKANPLYAVGTPPMGMKNRRRSSVTQMKRMSGLGSVAAGDKLPIRRTSSLQSFGLEVPQEDEDEDDVAPMNRTTSNGVRVSQTKVPLTMQQKTLLKLFSTDNRDQAVDDETNNEEMTRVEMTIKNSWLMLHGDHLYIWHGSRKVKTDSFRRFIRVVATFPFVLIFGILNLQETTFFKNHFKGWYTFCIIANLTIYIIPFIIVHLFLKVNTLPMLTTLLTGGYIALYLLPVCCVCFYKIKQLRETNKIVDGTFHYLPKYTLRFTCPNVCNVYGLVMEFVILATYCLPAEVLGGKRKGGTVERLTGIPYEYVFWLVFAASILNAAAFIMHPVLKGRYKYRYAENHAFWQVIHFINGPAYITVVTFLFQALSCDFDAGDEPVLIEQKDIVCFKSPEHRNMAVCAMIGLALYLTQATLVPTLTYKETMFNKQLDVLYVPVYVQGHWILKAIYAAIYVTFYGYSEQLRVILLLLCNVMMLILQVYVQPCSIRSINVMRVASFTSATWAALSSTLYISFAECASFGFLLLVMLSGWVMIFGGAFLYFKKTQKPLEHEVDHTFLELERQAQTGEVQPRVMEPFIAMTMEVEHNIQMLEECKLTVPQLIWLVDYPNVRIQYQSLWALSNLATHEECRHEIFVARSRSVERETGVEVMYRLFTSAQSQPALKMEALAAIINCSVSGEVSKFLVSRMHVLKSLVELLWRQTIYTQFVTMAVGNMAKDRNACKELCELGAVHALMGLVHTPNFGKQKYACMALANIAQKMNEEDAGPLMNEHFVDRIIKLAVTNEVDLHEEIATLLRNLSFYPACATLLRDRGAIVAIAVLRKSMFASVRDSGQIAAQNLMGNSADVNLAQKQAAILDSFEPLEALVTWDTWGSKLDNIFSPVFAAAPQAIGRHVATLIGASRRIMLKGEDSQGRALVFKIVQQPRHGILSNIKSDGSVVYTPEDDFTGDDYFTYVARNNYMESNVAAVAIKIRNNTELQQAAMAVEALLNEKSLDKAIMPGLTLMGEAFTKQFAAAKVKTGEYFLSAKKDVEEGGGGGGFPS</sequence>
<dbReference type="InterPro" id="IPR001849">
    <property type="entry name" value="PH_domain"/>
</dbReference>
<feature type="transmembrane region" description="Helical" evidence="2">
    <location>
        <begin position="593"/>
        <end position="617"/>
    </location>
</feature>
<evidence type="ECO:0000256" key="2">
    <source>
        <dbReference type="SAM" id="Phobius"/>
    </source>
</evidence>
<feature type="non-terminal residue" evidence="4">
    <location>
        <position position="1423"/>
    </location>
</feature>
<dbReference type="SMART" id="SM00185">
    <property type="entry name" value="ARM"/>
    <property type="match status" value="3"/>
</dbReference>
<feature type="transmembrane region" description="Helical" evidence="2">
    <location>
        <begin position="900"/>
        <end position="922"/>
    </location>
</feature>
<feature type="compositionally biased region" description="Acidic residues" evidence="1">
    <location>
        <begin position="439"/>
        <end position="448"/>
    </location>
</feature>
<feature type="transmembrane region" description="Helical" evidence="2">
    <location>
        <begin position="875"/>
        <end position="894"/>
    </location>
</feature>
<dbReference type="OrthoDB" id="191261at2759"/>
<evidence type="ECO:0000313" key="5">
    <source>
        <dbReference type="Proteomes" id="UP001165122"/>
    </source>
</evidence>
<proteinExistence type="predicted"/>
<dbReference type="Pfam" id="PF17963">
    <property type="entry name" value="Big_9"/>
    <property type="match status" value="1"/>
</dbReference>
<keyword evidence="2" id="KW-1133">Transmembrane helix</keyword>
<dbReference type="PROSITE" id="PS50003">
    <property type="entry name" value="PH_DOMAIN"/>
    <property type="match status" value="1"/>
</dbReference>
<dbReference type="Gene3D" id="2.60.40.3440">
    <property type="match status" value="1"/>
</dbReference>
<gene>
    <name evidence="4" type="ORF">TrLO_g9660</name>
</gene>